<name>A0A814KJA3_9BILA</name>
<dbReference type="Proteomes" id="UP000663891">
    <property type="component" value="Unassembled WGS sequence"/>
</dbReference>
<sequence>MLRLEQLKDYQSTDCVNIIKTVQKLSLTSSINRNVRSLTSNVHLNTIQLLQVKQKQTETKNELIEAREKLKNVSYMDNSNELLQIFTNVTDISMQLALIDVEIKLLESMC</sequence>
<accession>A0A814KJA3</accession>
<dbReference type="EMBL" id="CAJNON010000161">
    <property type="protein sequence ID" value="CAF1051966.1"/>
    <property type="molecule type" value="Genomic_DNA"/>
</dbReference>
<proteinExistence type="predicted"/>
<dbReference type="AlphaFoldDB" id="A0A814KJA3"/>
<evidence type="ECO:0000313" key="1">
    <source>
        <dbReference type="EMBL" id="CAF1051966.1"/>
    </source>
</evidence>
<dbReference type="OrthoDB" id="10580942at2759"/>
<comment type="caution">
    <text evidence="1">The sequence shown here is derived from an EMBL/GenBank/DDBJ whole genome shotgun (WGS) entry which is preliminary data.</text>
</comment>
<protein>
    <submittedName>
        <fullName evidence="1">Uncharacterized protein</fullName>
    </submittedName>
</protein>
<gene>
    <name evidence="1" type="ORF">VCS650_LOCUS17456</name>
</gene>
<evidence type="ECO:0000313" key="2">
    <source>
        <dbReference type="Proteomes" id="UP000663891"/>
    </source>
</evidence>
<reference evidence="1" key="1">
    <citation type="submission" date="2021-02" db="EMBL/GenBank/DDBJ databases">
        <authorList>
            <person name="Nowell W R."/>
        </authorList>
    </citation>
    <scope>NUCLEOTIDE SEQUENCE</scope>
</reference>
<organism evidence="1 2">
    <name type="scientific">Adineta steineri</name>
    <dbReference type="NCBI Taxonomy" id="433720"/>
    <lineage>
        <taxon>Eukaryota</taxon>
        <taxon>Metazoa</taxon>
        <taxon>Spiralia</taxon>
        <taxon>Gnathifera</taxon>
        <taxon>Rotifera</taxon>
        <taxon>Eurotatoria</taxon>
        <taxon>Bdelloidea</taxon>
        <taxon>Adinetida</taxon>
        <taxon>Adinetidae</taxon>
        <taxon>Adineta</taxon>
    </lineage>
</organism>